<dbReference type="RefSeq" id="WP_066143803.1">
    <property type="nucleotide sequence ID" value="NZ_CBCSGM010000004.1"/>
</dbReference>
<dbReference type="SMART" id="SM00304">
    <property type="entry name" value="HAMP"/>
    <property type="match status" value="1"/>
</dbReference>
<dbReference type="SUPFAM" id="SSF55874">
    <property type="entry name" value="ATPase domain of HSP90 chaperone/DNA topoisomerase II/histidine kinase"/>
    <property type="match status" value="1"/>
</dbReference>
<dbReference type="SMART" id="SM00388">
    <property type="entry name" value="HisKA"/>
    <property type="match status" value="1"/>
</dbReference>
<protein>
    <recommendedName>
        <fullName evidence="3">histidine kinase</fullName>
        <ecNumber evidence="3">2.7.13.3</ecNumber>
    </recommendedName>
</protein>
<evidence type="ECO:0000259" key="17">
    <source>
        <dbReference type="PROSITE" id="PS50885"/>
    </source>
</evidence>
<evidence type="ECO:0000256" key="14">
    <source>
        <dbReference type="SAM" id="Coils"/>
    </source>
</evidence>
<dbReference type="InterPro" id="IPR003594">
    <property type="entry name" value="HATPase_dom"/>
</dbReference>
<dbReference type="EMBL" id="LS483476">
    <property type="protein sequence ID" value="SQI63144.1"/>
    <property type="molecule type" value="Genomic_DNA"/>
</dbReference>
<dbReference type="Proteomes" id="UP000249134">
    <property type="component" value="Chromosome 1"/>
</dbReference>
<evidence type="ECO:0000256" key="10">
    <source>
        <dbReference type="ARBA" id="ARBA00022840"/>
    </source>
</evidence>
<dbReference type="GO" id="GO:0005524">
    <property type="term" value="F:ATP binding"/>
    <property type="evidence" value="ECO:0007669"/>
    <property type="project" value="UniProtKB-KW"/>
</dbReference>
<feature type="domain" description="Histidine kinase" evidence="16">
    <location>
        <begin position="255"/>
        <end position="455"/>
    </location>
</feature>
<accession>A0A2X4ZS37</accession>
<feature type="transmembrane region" description="Helical" evidence="15">
    <location>
        <begin position="12"/>
        <end position="39"/>
    </location>
</feature>
<proteinExistence type="predicted"/>
<keyword evidence="10" id="KW-0067">ATP-binding</keyword>
<dbReference type="CDD" id="cd06225">
    <property type="entry name" value="HAMP"/>
    <property type="match status" value="1"/>
</dbReference>
<dbReference type="InterPro" id="IPR003661">
    <property type="entry name" value="HisK_dim/P_dom"/>
</dbReference>
<dbReference type="InterPro" id="IPR003660">
    <property type="entry name" value="HAMP_dom"/>
</dbReference>
<dbReference type="PANTHER" id="PTHR45528:SF9">
    <property type="entry name" value="SENSOR HISTIDINE KINASE YBDK"/>
    <property type="match status" value="1"/>
</dbReference>
<dbReference type="PROSITE" id="PS50109">
    <property type="entry name" value="HIS_KIN"/>
    <property type="match status" value="1"/>
</dbReference>
<keyword evidence="6 18" id="KW-0808">Transferase</keyword>
<evidence type="ECO:0000256" key="15">
    <source>
        <dbReference type="SAM" id="Phobius"/>
    </source>
</evidence>
<evidence type="ECO:0000256" key="8">
    <source>
        <dbReference type="ARBA" id="ARBA00022741"/>
    </source>
</evidence>
<evidence type="ECO:0000256" key="9">
    <source>
        <dbReference type="ARBA" id="ARBA00022777"/>
    </source>
</evidence>
<keyword evidence="12" id="KW-0902">Two-component regulatory system</keyword>
<comment type="catalytic activity">
    <reaction evidence="1">
        <text>ATP + protein L-histidine = ADP + protein N-phospho-L-histidine.</text>
        <dbReference type="EC" id="2.7.13.3"/>
    </reaction>
</comment>
<comment type="subcellular location">
    <subcellularLocation>
        <location evidence="2">Cell membrane</location>
        <topology evidence="2">Multi-pass membrane protein</topology>
    </subcellularLocation>
</comment>
<keyword evidence="9 18" id="KW-0418">Kinase</keyword>
<dbReference type="InterPro" id="IPR036890">
    <property type="entry name" value="HATPase_C_sf"/>
</dbReference>
<keyword evidence="19" id="KW-1185">Reference proteome</keyword>
<evidence type="ECO:0000256" key="1">
    <source>
        <dbReference type="ARBA" id="ARBA00000085"/>
    </source>
</evidence>
<evidence type="ECO:0000256" key="6">
    <source>
        <dbReference type="ARBA" id="ARBA00022679"/>
    </source>
</evidence>
<dbReference type="Gene3D" id="6.10.340.10">
    <property type="match status" value="1"/>
</dbReference>
<dbReference type="AlphaFoldDB" id="A0A2X4ZS37"/>
<organism evidence="18 19">
    <name type="scientific">Lederbergia lenta</name>
    <name type="common">Bacillus lentus</name>
    <dbReference type="NCBI Taxonomy" id="1467"/>
    <lineage>
        <taxon>Bacteria</taxon>
        <taxon>Bacillati</taxon>
        <taxon>Bacillota</taxon>
        <taxon>Bacilli</taxon>
        <taxon>Bacillales</taxon>
        <taxon>Bacillaceae</taxon>
        <taxon>Lederbergia</taxon>
    </lineage>
</organism>
<evidence type="ECO:0000259" key="16">
    <source>
        <dbReference type="PROSITE" id="PS50109"/>
    </source>
</evidence>
<keyword evidence="4" id="KW-1003">Cell membrane</keyword>
<keyword evidence="7 15" id="KW-0812">Transmembrane</keyword>
<dbReference type="CDD" id="cd00082">
    <property type="entry name" value="HisKA"/>
    <property type="match status" value="1"/>
</dbReference>
<dbReference type="KEGG" id="blen:NCTC4824_03941"/>
<dbReference type="InterPro" id="IPR005467">
    <property type="entry name" value="His_kinase_dom"/>
</dbReference>
<dbReference type="InterPro" id="IPR050398">
    <property type="entry name" value="HssS/ArlS-like"/>
</dbReference>
<dbReference type="SMART" id="SM00387">
    <property type="entry name" value="HATPase_c"/>
    <property type="match status" value="1"/>
</dbReference>
<keyword evidence="8" id="KW-0547">Nucleotide-binding</keyword>
<reference evidence="18 19" key="1">
    <citation type="submission" date="2018-06" db="EMBL/GenBank/DDBJ databases">
        <authorList>
            <consortium name="Pathogen Informatics"/>
            <person name="Doyle S."/>
        </authorList>
    </citation>
    <scope>NUCLEOTIDE SEQUENCE [LARGE SCALE GENOMIC DNA]</scope>
    <source>
        <strain evidence="18 19">NCTC4824</strain>
    </source>
</reference>
<evidence type="ECO:0000256" key="3">
    <source>
        <dbReference type="ARBA" id="ARBA00012438"/>
    </source>
</evidence>
<keyword evidence="14" id="KW-0175">Coiled coil</keyword>
<evidence type="ECO:0000313" key="18">
    <source>
        <dbReference type="EMBL" id="SQI63144.1"/>
    </source>
</evidence>
<keyword evidence="11 15" id="KW-1133">Transmembrane helix</keyword>
<keyword evidence="13 15" id="KW-0472">Membrane</keyword>
<dbReference type="InterPro" id="IPR036097">
    <property type="entry name" value="HisK_dim/P_sf"/>
</dbReference>
<evidence type="ECO:0000313" key="19">
    <source>
        <dbReference type="Proteomes" id="UP000249134"/>
    </source>
</evidence>
<dbReference type="SUPFAM" id="SSF47384">
    <property type="entry name" value="Homodimeric domain of signal transducing histidine kinase"/>
    <property type="match status" value="1"/>
</dbReference>
<evidence type="ECO:0000256" key="4">
    <source>
        <dbReference type="ARBA" id="ARBA00022475"/>
    </source>
</evidence>
<sequence>MKLAKFRHSLLARYLLLIFAALMFIPIAFPTFTVIWYSFEKDNETATINGEGLEKLWHQEARGLNNASAEEIKKRFSLMKNRYPESTMFWVDHLGDLQTSLPERSDIPSNWSATYTVEFMKKSYGGDPFTTVAFIGEDQNNGFIVFQIPRDELDSSVDSLMSRYYYLFYAGLLVLFALFIFISWLLFYRMRKRLLRLGKTMDQQEADGIPKQIAVSKMDEIGQLEQSFNNMIDKLEESRDRQQEEESLRRQLIANLSHDLRTPLTTLRGHLYTLQKESLSKQGQDSLQLIDHKITYLGQLIDNLLSYTLLTTGKYPNKPEAISIFRAVRITVASWYPTFEKGGFHMDIELPEKEDIIWELDASWLERVLDNIFQNVVRHAKAGGYIGIKGKRTKQGFELDIIDHGPGFTKESENKGAGIGMAIISLMLKEMNLQWEMETDEEGTIIHISGKGERG</sequence>
<dbReference type="SUPFAM" id="SSF158472">
    <property type="entry name" value="HAMP domain-like"/>
    <property type="match status" value="1"/>
</dbReference>
<feature type="transmembrane region" description="Helical" evidence="15">
    <location>
        <begin position="164"/>
        <end position="187"/>
    </location>
</feature>
<dbReference type="Pfam" id="PF00512">
    <property type="entry name" value="HisKA"/>
    <property type="match status" value="1"/>
</dbReference>
<feature type="coiled-coil region" evidence="14">
    <location>
        <begin position="221"/>
        <end position="255"/>
    </location>
</feature>
<dbReference type="GO" id="GO:0000155">
    <property type="term" value="F:phosphorelay sensor kinase activity"/>
    <property type="evidence" value="ECO:0007669"/>
    <property type="project" value="InterPro"/>
</dbReference>
<dbReference type="GO" id="GO:0005886">
    <property type="term" value="C:plasma membrane"/>
    <property type="evidence" value="ECO:0007669"/>
    <property type="project" value="UniProtKB-SubCell"/>
</dbReference>
<evidence type="ECO:0000256" key="12">
    <source>
        <dbReference type="ARBA" id="ARBA00023012"/>
    </source>
</evidence>
<dbReference type="EC" id="2.7.13.3" evidence="3"/>
<evidence type="ECO:0000256" key="5">
    <source>
        <dbReference type="ARBA" id="ARBA00022553"/>
    </source>
</evidence>
<dbReference type="Gene3D" id="1.10.287.130">
    <property type="match status" value="1"/>
</dbReference>
<feature type="domain" description="HAMP" evidence="17">
    <location>
        <begin position="188"/>
        <end position="240"/>
    </location>
</feature>
<dbReference type="Pfam" id="PF02518">
    <property type="entry name" value="HATPase_c"/>
    <property type="match status" value="1"/>
</dbReference>
<dbReference type="Gene3D" id="3.30.565.10">
    <property type="entry name" value="Histidine kinase-like ATPase, C-terminal domain"/>
    <property type="match status" value="1"/>
</dbReference>
<evidence type="ECO:0000256" key="13">
    <source>
        <dbReference type="ARBA" id="ARBA00023136"/>
    </source>
</evidence>
<dbReference type="PROSITE" id="PS50885">
    <property type="entry name" value="HAMP"/>
    <property type="match status" value="1"/>
</dbReference>
<dbReference type="PANTHER" id="PTHR45528">
    <property type="entry name" value="SENSOR HISTIDINE KINASE CPXA"/>
    <property type="match status" value="1"/>
</dbReference>
<name>A0A2X4ZS37_LEDLE</name>
<gene>
    <name evidence="18" type="primary">ybdK</name>
    <name evidence="18" type="ORF">NCTC4824_03941</name>
</gene>
<evidence type="ECO:0000256" key="11">
    <source>
        <dbReference type="ARBA" id="ARBA00022989"/>
    </source>
</evidence>
<dbReference type="STRING" id="1348624.GCA_001591545_02997"/>
<evidence type="ECO:0000256" key="2">
    <source>
        <dbReference type="ARBA" id="ARBA00004651"/>
    </source>
</evidence>
<evidence type="ECO:0000256" key="7">
    <source>
        <dbReference type="ARBA" id="ARBA00022692"/>
    </source>
</evidence>
<keyword evidence="5" id="KW-0597">Phosphoprotein</keyword>